<protein>
    <submittedName>
        <fullName evidence="5">Enoyl-CoA hydratase</fullName>
    </submittedName>
</protein>
<keyword evidence="6" id="KW-1185">Reference proteome</keyword>
<dbReference type="EMBL" id="VJZA01000043">
    <property type="protein sequence ID" value="TVT19755.1"/>
    <property type="molecule type" value="Genomic_DNA"/>
</dbReference>
<dbReference type="GO" id="GO:0006635">
    <property type="term" value="P:fatty acid beta-oxidation"/>
    <property type="evidence" value="ECO:0007669"/>
    <property type="project" value="TreeGrafter"/>
</dbReference>
<organism evidence="5 6">
    <name type="scientific">Amycolatopsis acidiphila</name>
    <dbReference type="NCBI Taxonomy" id="715473"/>
    <lineage>
        <taxon>Bacteria</taxon>
        <taxon>Bacillati</taxon>
        <taxon>Actinomycetota</taxon>
        <taxon>Actinomycetes</taxon>
        <taxon>Pseudonocardiales</taxon>
        <taxon>Pseudonocardiaceae</taxon>
        <taxon>Amycolatopsis</taxon>
    </lineage>
</organism>
<dbReference type="AlphaFoldDB" id="A0A558A688"/>
<dbReference type="CDD" id="cd06558">
    <property type="entry name" value="crotonase-like"/>
    <property type="match status" value="1"/>
</dbReference>
<dbReference type="InterPro" id="IPR001753">
    <property type="entry name" value="Enoyl-CoA_hydra/iso"/>
</dbReference>
<keyword evidence="2" id="KW-0443">Lipid metabolism</keyword>
<dbReference type="PROSITE" id="PS00166">
    <property type="entry name" value="ENOYL_COA_HYDRATASE"/>
    <property type="match status" value="1"/>
</dbReference>
<dbReference type="RefSeq" id="WP_144641962.1">
    <property type="nucleotide sequence ID" value="NZ_BNAX01000002.1"/>
</dbReference>
<name>A0A558A688_9PSEU</name>
<dbReference type="InterPro" id="IPR018376">
    <property type="entry name" value="Enoyl-CoA_hyd/isom_CS"/>
</dbReference>
<evidence type="ECO:0000313" key="5">
    <source>
        <dbReference type="EMBL" id="TVT19755.1"/>
    </source>
</evidence>
<dbReference type="OrthoDB" id="4284283at2"/>
<comment type="similarity">
    <text evidence="1 4">Belongs to the enoyl-CoA hydratase/isomerase family.</text>
</comment>
<evidence type="ECO:0000256" key="4">
    <source>
        <dbReference type="RuleBase" id="RU003707"/>
    </source>
</evidence>
<dbReference type="PANTHER" id="PTHR11941">
    <property type="entry name" value="ENOYL-COA HYDRATASE-RELATED"/>
    <property type="match status" value="1"/>
</dbReference>
<dbReference type="Pfam" id="PF00378">
    <property type="entry name" value="ECH_1"/>
    <property type="match status" value="1"/>
</dbReference>
<proteinExistence type="inferred from homology"/>
<evidence type="ECO:0000256" key="3">
    <source>
        <dbReference type="ARBA" id="ARBA00023239"/>
    </source>
</evidence>
<dbReference type="GO" id="GO:0016829">
    <property type="term" value="F:lyase activity"/>
    <property type="evidence" value="ECO:0007669"/>
    <property type="project" value="UniProtKB-KW"/>
</dbReference>
<accession>A0A558A688</accession>
<dbReference type="PANTHER" id="PTHR11941:SF169">
    <property type="entry name" value="(7AS)-7A-METHYL-1,5-DIOXO-2,3,5,6,7,7A-HEXAHYDRO-1H-INDENE-CARBOXYL-COA HYDROLASE"/>
    <property type="match status" value="1"/>
</dbReference>
<evidence type="ECO:0000313" key="6">
    <source>
        <dbReference type="Proteomes" id="UP000318578"/>
    </source>
</evidence>
<dbReference type="Gene3D" id="3.90.226.10">
    <property type="entry name" value="2-enoyl-CoA Hydratase, Chain A, domain 1"/>
    <property type="match status" value="1"/>
</dbReference>
<sequence length="249" mass="27077">MAVTSEVRERILIVRIEREEKRNAIDVETALGIDEALNRLDDDPELWVGVLTGTRTVFSAGTDLKNGMDARTERGGEYGIIRRKRVKPLVAAVEGVAFGGGFEIALACDLVVASRSARFALPESLRGLVATSGALFRVIRALPLHLAKELLITGAELNAERAHQFGFVNRVTEAGQALEGALAVAEEICASSPVSVRTTLAAIAAQLEEQDRKGWAETARAQETVRASADMQEGINAFFERRPPRWQGR</sequence>
<gene>
    <name evidence="5" type="ORF">FNH06_23075</name>
</gene>
<evidence type="ECO:0000256" key="1">
    <source>
        <dbReference type="ARBA" id="ARBA00005254"/>
    </source>
</evidence>
<reference evidence="5 6" key="1">
    <citation type="submission" date="2019-07" db="EMBL/GenBank/DDBJ databases">
        <title>New species of Amycolatopsis and Streptomyces.</title>
        <authorList>
            <person name="Duangmal K."/>
            <person name="Teo W.F.A."/>
            <person name="Lipun K."/>
        </authorList>
    </citation>
    <scope>NUCLEOTIDE SEQUENCE [LARGE SCALE GENOMIC DNA]</scope>
    <source>
        <strain evidence="5 6">JCM 30562</strain>
    </source>
</reference>
<dbReference type="SUPFAM" id="SSF52096">
    <property type="entry name" value="ClpP/crotonase"/>
    <property type="match status" value="1"/>
</dbReference>
<comment type="caution">
    <text evidence="5">The sequence shown here is derived from an EMBL/GenBank/DDBJ whole genome shotgun (WGS) entry which is preliminary data.</text>
</comment>
<keyword evidence="3" id="KW-0456">Lyase</keyword>
<evidence type="ECO:0000256" key="2">
    <source>
        <dbReference type="ARBA" id="ARBA00023098"/>
    </source>
</evidence>
<dbReference type="Proteomes" id="UP000318578">
    <property type="component" value="Unassembled WGS sequence"/>
</dbReference>
<dbReference type="InterPro" id="IPR029045">
    <property type="entry name" value="ClpP/crotonase-like_dom_sf"/>
</dbReference>